<name>A0A1D8AU45_9BACT</name>
<dbReference type="RefSeq" id="WP_069961628.1">
    <property type="nucleotide sequence ID" value="NZ_CP016094.1"/>
</dbReference>
<dbReference type="InterPro" id="IPR050463">
    <property type="entry name" value="Gfo/Idh/MocA_oxidrdct_glycsds"/>
</dbReference>
<dbReference type="STRING" id="1838286.Verru16b_01438"/>
<keyword evidence="1 5" id="KW-0560">Oxidoreductase</keyword>
<dbReference type="Gene3D" id="3.40.50.720">
    <property type="entry name" value="NAD(P)-binding Rossmann-like Domain"/>
    <property type="match status" value="1"/>
</dbReference>
<dbReference type="PANTHER" id="PTHR43818:SF11">
    <property type="entry name" value="BCDNA.GH03377"/>
    <property type="match status" value="1"/>
</dbReference>
<dbReference type="EMBL" id="CP016094">
    <property type="protein sequence ID" value="AOS44376.1"/>
    <property type="molecule type" value="Genomic_DNA"/>
</dbReference>
<dbReference type="GO" id="GO:0047061">
    <property type="term" value="F:glucose-fructose oxidoreductase activity"/>
    <property type="evidence" value="ECO:0007669"/>
    <property type="project" value="UniProtKB-EC"/>
</dbReference>
<dbReference type="Pfam" id="PF22725">
    <property type="entry name" value="GFO_IDH_MocA_C3"/>
    <property type="match status" value="1"/>
</dbReference>
<dbReference type="KEGG" id="obg:Verru16b_01438"/>
<feature type="signal peptide" evidence="2">
    <location>
        <begin position="1"/>
        <end position="19"/>
    </location>
</feature>
<dbReference type="PATRIC" id="fig|1838286.3.peg.1453"/>
<gene>
    <name evidence="5" type="primary">gfo_1</name>
    <name evidence="5" type="ORF">Verru16b_01438</name>
</gene>
<evidence type="ECO:0000256" key="1">
    <source>
        <dbReference type="ARBA" id="ARBA00023002"/>
    </source>
</evidence>
<protein>
    <submittedName>
        <fullName evidence="5">Glucose--fructose oxidoreductase</fullName>
        <ecNumber evidence="5">1.1.99.28</ecNumber>
    </submittedName>
</protein>
<keyword evidence="2" id="KW-0732">Signal</keyword>
<feature type="domain" description="Gfo/Idh/MocA-like oxidoreductase N-terminal" evidence="3">
    <location>
        <begin position="27"/>
        <end position="148"/>
    </location>
</feature>
<evidence type="ECO:0000313" key="5">
    <source>
        <dbReference type="EMBL" id="AOS44376.1"/>
    </source>
</evidence>
<accession>A0A1D8AU45</accession>
<dbReference type="InterPro" id="IPR055170">
    <property type="entry name" value="GFO_IDH_MocA-like_dom"/>
</dbReference>
<dbReference type="Pfam" id="PF01408">
    <property type="entry name" value="GFO_IDH_MocA"/>
    <property type="match status" value="1"/>
</dbReference>
<evidence type="ECO:0000259" key="4">
    <source>
        <dbReference type="Pfam" id="PF22725"/>
    </source>
</evidence>
<dbReference type="EC" id="1.1.99.28" evidence="5"/>
<dbReference type="Gene3D" id="3.30.360.10">
    <property type="entry name" value="Dihydrodipicolinate Reductase, domain 2"/>
    <property type="match status" value="1"/>
</dbReference>
<feature type="chain" id="PRO_5009105185" evidence="2">
    <location>
        <begin position="20"/>
        <end position="376"/>
    </location>
</feature>
<evidence type="ECO:0000313" key="6">
    <source>
        <dbReference type="Proteomes" id="UP000095228"/>
    </source>
</evidence>
<dbReference type="InterPro" id="IPR000683">
    <property type="entry name" value="Gfo/Idh/MocA-like_OxRdtase_N"/>
</dbReference>
<keyword evidence="6" id="KW-1185">Reference proteome</keyword>
<dbReference type="Proteomes" id="UP000095228">
    <property type="component" value="Chromosome"/>
</dbReference>
<dbReference type="PROSITE" id="PS51257">
    <property type="entry name" value="PROKAR_LIPOPROTEIN"/>
    <property type="match status" value="1"/>
</dbReference>
<sequence length="376" mass="40686">MKKLLTLLAFMLVAACASSQESPPPVRLAIIGLVHDHVTGFLPDLLSRRDVQLVGIVEPNQALAAKIARDFNLEANLFYPSLAALRAKHDVQAVAAFTSTFDHLSVVEMCAPLGIHVMMEKPLAVSLADAQKMAEAARQGDIQLVVNYETTWYRSTHGAYDAVHRQRAIGDLRKLVIRDGHSGPAPICSSYFLDWLTDPVLNGGGALMDFGCYGANLATWLMDGQRPDSVFAVTQQLQPDVYPKVDDEATIVLTYPRAQAIIQASWNWPYGRKDMDLYGETGALRLPDGKSMYLRKGNAAEIPLPAPAMPLPYADTLSYFGAVVRGEIQVTGLSSIEVNLIVAEILDAAKESARTGKRITLGADSGADIATPEAAP</sequence>
<dbReference type="SUPFAM" id="SSF55347">
    <property type="entry name" value="Glyceraldehyde-3-phosphate dehydrogenase-like, C-terminal domain"/>
    <property type="match status" value="1"/>
</dbReference>
<dbReference type="PANTHER" id="PTHR43818">
    <property type="entry name" value="BCDNA.GH03377"/>
    <property type="match status" value="1"/>
</dbReference>
<organism evidence="5 6">
    <name type="scientific">Lacunisphaera limnophila</name>
    <dbReference type="NCBI Taxonomy" id="1838286"/>
    <lineage>
        <taxon>Bacteria</taxon>
        <taxon>Pseudomonadati</taxon>
        <taxon>Verrucomicrobiota</taxon>
        <taxon>Opitutia</taxon>
        <taxon>Opitutales</taxon>
        <taxon>Opitutaceae</taxon>
        <taxon>Lacunisphaera</taxon>
    </lineage>
</organism>
<dbReference type="AlphaFoldDB" id="A0A1D8AU45"/>
<dbReference type="InterPro" id="IPR036291">
    <property type="entry name" value="NAD(P)-bd_dom_sf"/>
</dbReference>
<dbReference type="SUPFAM" id="SSF51735">
    <property type="entry name" value="NAD(P)-binding Rossmann-fold domains"/>
    <property type="match status" value="1"/>
</dbReference>
<dbReference type="OrthoDB" id="9815825at2"/>
<evidence type="ECO:0000259" key="3">
    <source>
        <dbReference type="Pfam" id="PF01408"/>
    </source>
</evidence>
<feature type="domain" description="GFO/IDH/MocA-like oxidoreductase" evidence="4">
    <location>
        <begin position="165"/>
        <end position="285"/>
    </location>
</feature>
<reference evidence="5 6" key="1">
    <citation type="submission" date="2016-06" db="EMBL/GenBank/DDBJ databases">
        <title>Three novel species with peptidoglycan cell walls form the new genus Lacunisphaera gen. nov. in the family Opitutaceae of the verrucomicrobial subdivision 4.</title>
        <authorList>
            <person name="Rast P."/>
            <person name="Gloeckner I."/>
            <person name="Jogler M."/>
            <person name="Boedeker C."/>
            <person name="Jeske O."/>
            <person name="Wiegand S."/>
            <person name="Reinhardt R."/>
            <person name="Schumann P."/>
            <person name="Rohde M."/>
            <person name="Spring S."/>
            <person name="Gloeckner F.O."/>
            <person name="Jogler C."/>
        </authorList>
    </citation>
    <scope>NUCLEOTIDE SEQUENCE [LARGE SCALE GENOMIC DNA]</scope>
    <source>
        <strain evidence="5 6">IG16b</strain>
    </source>
</reference>
<proteinExistence type="predicted"/>
<evidence type="ECO:0000256" key="2">
    <source>
        <dbReference type="SAM" id="SignalP"/>
    </source>
</evidence>
<dbReference type="GO" id="GO:0000166">
    <property type="term" value="F:nucleotide binding"/>
    <property type="evidence" value="ECO:0007669"/>
    <property type="project" value="InterPro"/>
</dbReference>